<proteinExistence type="predicted"/>
<evidence type="ECO:0000259" key="1">
    <source>
        <dbReference type="Pfam" id="PF09823"/>
    </source>
</evidence>
<protein>
    <submittedName>
        <fullName evidence="2">PD-(D/E)XK nuclease superfamily protein</fullName>
    </submittedName>
</protein>
<keyword evidence="3" id="KW-1185">Reference proteome</keyword>
<accession>A0A1I0EL86</accession>
<dbReference type="EMBL" id="FOHU01000011">
    <property type="protein sequence ID" value="SET45481.1"/>
    <property type="molecule type" value="Genomic_DNA"/>
</dbReference>
<name>A0A1I0EL86_9FIRM</name>
<dbReference type="Proteomes" id="UP000199568">
    <property type="component" value="Unassembled WGS sequence"/>
</dbReference>
<gene>
    <name evidence="2" type="ORF">SAMN05660297_02444</name>
</gene>
<dbReference type="OrthoDB" id="11970at2"/>
<feature type="domain" description="DUF2357" evidence="1">
    <location>
        <begin position="48"/>
        <end position="305"/>
    </location>
</feature>
<dbReference type="STRING" id="426128.SAMN05660297_02444"/>
<dbReference type="InterPro" id="IPR018633">
    <property type="entry name" value="DUF2357"/>
</dbReference>
<evidence type="ECO:0000313" key="3">
    <source>
        <dbReference type="Proteomes" id="UP000199568"/>
    </source>
</evidence>
<dbReference type="InterPro" id="IPR007505">
    <property type="entry name" value="PDDEXK_7"/>
</dbReference>
<dbReference type="AlphaFoldDB" id="A0A1I0EL86"/>
<reference evidence="2 3" key="1">
    <citation type="submission" date="2016-10" db="EMBL/GenBank/DDBJ databases">
        <authorList>
            <person name="de Groot N.N."/>
        </authorList>
    </citation>
    <scope>NUCLEOTIDE SEQUENCE [LARGE SCALE GENOMIC DNA]</scope>
    <source>
        <strain evidence="2 3">DSM 18979</strain>
    </source>
</reference>
<dbReference type="RefSeq" id="WP_090444371.1">
    <property type="nucleotide sequence ID" value="NZ_FOHU01000011.1"/>
</dbReference>
<dbReference type="Pfam" id="PF04411">
    <property type="entry name" value="PDDEXK_7"/>
    <property type="match status" value="1"/>
</dbReference>
<sequence length="519" mass="60654">METIKFSELGRELQSFVDYGIEFENEELVKQAETQYPFIFRKVTDKSGILNLKNFTGVFEFLGKSIKVSSSKIDPKDYEKMLYDIVEGMAQLPFDFNTPTYERFEIKDIEESSVLYHVFLIIKHILMNPKENMEDSFESIVSNPIRREERIDIKKDVWDASNISFKTIEGIVNSPSQLVLLQGDNPLGNTALAQAIYNKSRSQYFPTQVIEPLVIRGFDGPENRFIKYFISLCIEIIECFQEYVLHQVLAINKNQLLIVCGYMLEKLEEMYNHQMLREVGQMKYLPFNSISLQKREGYKNFLKFYNMVYSSIHILFDERKSKLIIENKDIAQLYEIWTFIKMIDVVGKCIEQEPISALKVKTDEVRANIGYGIRIKYLYRDEEVSLSYNRTFRKGEKASYSLTLRPDIVLEIGEARYIFDAKFKIQKIEWDQSVIDEEKEDESFTFKNGDIYKMHTYKDAIKGVKFACVLYPNPIHENIDFFEEEAGSSFGVGAIPLMPGKGNDNLIRFLNERCFKGFQ</sequence>
<evidence type="ECO:0000313" key="2">
    <source>
        <dbReference type="EMBL" id="SET45481.1"/>
    </source>
</evidence>
<dbReference type="Pfam" id="PF09823">
    <property type="entry name" value="DUF2357"/>
    <property type="match status" value="1"/>
</dbReference>
<organism evidence="2 3">
    <name type="scientific">Natronincola peptidivorans</name>
    <dbReference type="NCBI Taxonomy" id="426128"/>
    <lineage>
        <taxon>Bacteria</taxon>
        <taxon>Bacillati</taxon>
        <taxon>Bacillota</taxon>
        <taxon>Clostridia</taxon>
        <taxon>Peptostreptococcales</taxon>
        <taxon>Natronincolaceae</taxon>
        <taxon>Natronincola</taxon>
    </lineage>
</organism>